<dbReference type="InterPro" id="IPR043504">
    <property type="entry name" value="Peptidase_S1_PA_chymotrypsin"/>
</dbReference>
<feature type="compositionally biased region" description="Basic and acidic residues" evidence="1">
    <location>
        <begin position="425"/>
        <end position="441"/>
    </location>
</feature>
<reference evidence="2" key="2">
    <citation type="submission" date="2025-08" db="UniProtKB">
        <authorList>
            <consortium name="Ensembl"/>
        </authorList>
    </citation>
    <scope>IDENTIFICATION</scope>
</reference>
<protein>
    <submittedName>
        <fullName evidence="2">FAM111 trypsin like peptidase B</fullName>
    </submittedName>
</protein>
<dbReference type="Bgee" id="ENSPANG00000011446">
    <property type="expression patterns" value="Expressed in duodenum and 33 other cell types or tissues"/>
</dbReference>
<evidence type="ECO:0000313" key="3">
    <source>
        <dbReference type="Proteomes" id="UP000028761"/>
    </source>
</evidence>
<dbReference type="GO" id="GO:0000785">
    <property type="term" value="C:chromatin"/>
    <property type="evidence" value="ECO:0007669"/>
    <property type="project" value="TreeGrafter"/>
</dbReference>
<sequence>MSHLHPMREKQPSETLRPLASESVNSQAPAARRRALLGGKSSAESYKRAAFPAPANPERWALTGTCTVWTDSPVLLGGNPVPVTPFWPEIQDISRGRINSILVSPSYPLVEVSYILSELIMNSMKTEENKSFSATGDDQRTRPEVSEDTVMKRTCADTPVDHCLSGIRKCSSTFKPESEVSKHETALEMQNPNLNNKECCFTFSLNENSRKLDRSVFTAYGKPSESIYSALSANDYFSERMKNQFNKNIIVYEEKTIDGHINLGMPLKCLPSDSHFKITFHQRKSSEEDGHILRQCENPNMECILFHVVAIGRTIKRIVKIKELHEKGSKLCIYALKGETIEGALCKDGRFRSDIGEFEWKLKEGHKKIYGKQSMVDEVSGKVLEMDISKKKLQRKDIHKKIKQNENATDEVNHQSLIQPKKKVHEPEKDGETKDGEHSREQILLPQDLSHYIKGETRQTIPRIRNYYIHSLIRKYWQINSQVRRRLHLGRQYAINLDVQKEATNLLKNFQMLNEAIMHHYPNFKEEAQWIRKYFQEEQKRMDLSPSKQFKIYKKDFGKMTPNSIPVATCERLTYHSKSVGFMEWDNNGNTGNATCFVFNGGYIFTCRHVVHLMAGENTHESLWPDIISKCAKVTFTYKEFCPTPDDWFSIEPWLLSNKTLDYAILKLKENGNAFPPGLWRQISPQPSTGLIYLIGHPQGQTKGIDGCTVIPLNERFKKYPNDCKDGLVDLHDTTSNVYAMFTQRSFLSEVWNTHTLSYDTCFSDGSSGSPVFNASGKLVALHTFGHFYQRGCNVHALIEYGYSIDSILCNIKETNESLYKLLNDEKLETYNEEKGKQESLLQDHQIEPMEC</sequence>
<keyword evidence="3" id="KW-1185">Reference proteome</keyword>
<reference evidence="2" key="3">
    <citation type="submission" date="2025-09" db="UniProtKB">
        <authorList>
            <consortium name="Ensembl"/>
        </authorList>
    </citation>
    <scope>IDENTIFICATION</scope>
</reference>
<dbReference type="HOGENOM" id="CLU_022719_0_0_1"/>
<proteinExistence type="predicted"/>
<dbReference type="PANTHER" id="PTHR14389">
    <property type="entry name" value="SI:CH1073-475A24.1"/>
    <property type="match status" value="1"/>
</dbReference>
<dbReference type="InterPro" id="IPR009003">
    <property type="entry name" value="Peptidase_S1_PA"/>
</dbReference>
<dbReference type="GO" id="GO:0006260">
    <property type="term" value="P:DNA replication"/>
    <property type="evidence" value="ECO:0007669"/>
    <property type="project" value="TreeGrafter"/>
</dbReference>
<evidence type="ECO:0000313" key="2">
    <source>
        <dbReference type="Ensembl" id="ENSPANP00000004735.2"/>
    </source>
</evidence>
<dbReference type="GO" id="GO:0008236">
    <property type="term" value="F:serine-type peptidase activity"/>
    <property type="evidence" value="ECO:0007669"/>
    <property type="project" value="Ensembl"/>
</dbReference>
<dbReference type="Ensembl" id="ENSPANT00000008753.3">
    <property type="protein sequence ID" value="ENSPANP00000004735.2"/>
    <property type="gene ID" value="ENSPANG00000011446.3"/>
</dbReference>
<reference evidence="2 3" key="1">
    <citation type="submission" date="2012-03" db="EMBL/GenBank/DDBJ databases">
        <title>Whole Genome Assembly of Papio anubis.</title>
        <authorList>
            <person name="Liu Y.L."/>
            <person name="Abraham K.A."/>
            <person name="Akbar H.A."/>
            <person name="Ali S.A."/>
            <person name="Anosike U.A."/>
            <person name="Aqrawi P.A."/>
            <person name="Arias F.A."/>
            <person name="Attaway T.A."/>
            <person name="Awwad R.A."/>
            <person name="Babu C.B."/>
            <person name="Bandaranaike D.B."/>
            <person name="Battles P.B."/>
            <person name="Bell A.B."/>
            <person name="Beltran B.B."/>
            <person name="Berhane-Mersha D.B."/>
            <person name="Bess C.B."/>
            <person name="Bickham C.B."/>
            <person name="Bolden T.B."/>
            <person name="Carter K.C."/>
            <person name="Chau D.C."/>
            <person name="Chavez A.C."/>
            <person name="Clerc-Blankenburg K.C."/>
            <person name="Coyle M.C."/>
            <person name="Dao M.D."/>
            <person name="Davila M.L.D."/>
            <person name="Davy-Carroll L.D."/>
            <person name="Denson S.D."/>
            <person name="Dinh H.D."/>
            <person name="Fernandez S.F."/>
            <person name="Fernando P.F."/>
            <person name="Forbes L.F."/>
            <person name="Francis C.F."/>
            <person name="Francisco L.F."/>
            <person name="Fu Q.F."/>
            <person name="Garcia-Iii R.G."/>
            <person name="Garrett T.G."/>
            <person name="Gross S.G."/>
            <person name="Gubbala S.G."/>
            <person name="Hirani K.H."/>
            <person name="Hogues M.H."/>
            <person name="Hollins B.H."/>
            <person name="Jackson L.J."/>
            <person name="Javaid M.J."/>
            <person name="Jhangiani S.J."/>
            <person name="Johnson A.J."/>
            <person name="Johnson B.J."/>
            <person name="Jones J.J."/>
            <person name="Joshi V.J."/>
            <person name="Kalu J.K."/>
            <person name="Khan N.K."/>
            <person name="Korchina V.K."/>
            <person name="Kovar C.K."/>
            <person name="Lago L.L."/>
            <person name="Lara F.L."/>
            <person name="Le T.-K.L."/>
            <person name="Lee S.L."/>
            <person name="Legall-Iii F.L."/>
            <person name="Lemon S.L."/>
            <person name="Liu J.L."/>
            <person name="Liu Y.-S.L."/>
            <person name="Liyanage D.L."/>
            <person name="Lopez J.L."/>
            <person name="Lorensuhewa L.L."/>
            <person name="Mata R.M."/>
            <person name="Mathew T.M."/>
            <person name="Mercado C.M."/>
            <person name="Mercado I.M."/>
            <person name="Morales K.M."/>
            <person name="Morgan M.M."/>
            <person name="Munidasa M.M."/>
            <person name="Ngo D.N."/>
            <person name="Nguyen L.N."/>
            <person name="Nguyen T.N."/>
            <person name="Nguyen N.N."/>
            <person name="Obregon M.O."/>
            <person name="Okwuonu G.O."/>
            <person name="Ongeri F.O."/>
            <person name="Onwere C.O."/>
            <person name="Osifeso I.O."/>
            <person name="Parra A.P."/>
            <person name="Patil S.P."/>
            <person name="Perez A.P."/>
            <person name="Perez Y.P."/>
            <person name="Pham C.P."/>
            <person name="Pu L.-L.P."/>
            <person name="Puazo M.P."/>
            <person name="Quiroz J.Q."/>
            <person name="Rouhana J.R."/>
            <person name="Ruiz M.R."/>
            <person name="Ruiz S.-J.R."/>
            <person name="Saada N.S."/>
            <person name="Santibanez J.S."/>
            <person name="Scheel M.S."/>
            <person name="Schneider B.S."/>
            <person name="Simmons D.S."/>
            <person name="Sisson I.S."/>
            <person name="Tang L.-Y.T."/>
            <person name="Thornton R.T."/>
            <person name="Tisius J.T."/>
            <person name="Toledanes G.T."/>
            <person name="Trejos Z.T."/>
            <person name="Usmani K.U."/>
            <person name="Varghese R.V."/>
            <person name="Vattathil S.V."/>
            <person name="Vee V.V."/>
            <person name="Walker D.W."/>
            <person name="Weissenberger G.W."/>
            <person name="White C.W."/>
            <person name="Williams A.W."/>
            <person name="Woodworth J.W."/>
            <person name="Wright R.W."/>
            <person name="Zhu Y.Z."/>
            <person name="Han Y.H."/>
            <person name="Newsham I.N."/>
            <person name="Nazareth L.N."/>
            <person name="Worley K.W."/>
            <person name="Muzny D.M."/>
            <person name="Rogers J.R."/>
            <person name="Gibbs R.G."/>
        </authorList>
    </citation>
    <scope>NUCLEOTIDE SEQUENCE [LARGE SCALE GENOMIC DNA]</scope>
</reference>
<feature type="region of interest" description="Disordered" evidence="1">
    <location>
        <begin position="402"/>
        <end position="441"/>
    </location>
</feature>
<feature type="compositionally biased region" description="Basic and acidic residues" evidence="1">
    <location>
        <begin position="1"/>
        <end position="12"/>
    </location>
</feature>
<dbReference type="AlphaFoldDB" id="A0A096MXU8"/>
<evidence type="ECO:0000256" key="1">
    <source>
        <dbReference type="SAM" id="MobiDB-lite"/>
    </source>
</evidence>
<dbReference type="OMA" id="LCDIKQK"/>
<dbReference type="PANTHER" id="PTHR14389:SF4">
    <property type="entry name" value="SERINE PROTEASE FAM111B"/>
    <property type="match status" value="1"/>
</dbReference>
<name>A0A096MXU8_PAPAN</name>
<dbReference type="Gene3D" id="2.40.10.10">
    <property type="entry name" value="Trypsin-like serine proteases"/>
    <property type="match status" value="1"/>
</dbReference>
<dbReference type="GeneTree" id="ENSGT00390000005182"/>
<dbReference type="STRING" id="9555.ENSPANP00000004735"/>
<feature type="region of interest" description="Disordered" evidence="1">
    <location>
        <begin position="128"/>
        <end position="149"/>
    </location>
</feature>
<dbReference type="GO" id="GO:0005652">
    <property type="term" value="C:nuclear lamina"/>
    <property type="evidence" value="ECO:0007669"/>
    <property type="project" value="Ensembl"/>
</dbReference>
<feature type="compositionally biased region" description="Basic and acidic residues" evidence="1">
    <location>
        <begin position="137"/>
        <end position="149"/>
    </location>
</feature>
<gene>
    <name evidence="2" type="primary">FAM111B</name>
</gene>
<accession>A0A096MXU8</accession>
<feature type="region of interest" description="Disordered" evidence="1">
    <location>
        <begin position="1"/>
        <end position="37"/>
    </location>
</feature>
<dbReference type="GO" id="GO:0005737">
    <property type="term" value="C:cytoplasm"/>
    <property type="evidence" value="ECO:0007669"/>
    <property type="project" value="Ensembl"/>
</dbReference>
<dbReference type="SUPFAM" id="SSF50494">
    <property type="entry name" value="Trypsin-like serine proteases"/>
    <property type="match status" value="1"/>
</dbReference>
<organism evidence="2 3">
    <name type="scientific">Papio anubis</name>
    <name type="common">Olive baboon</name>
    <dbReference type="NCBI Taxonomy" id="9555"/>
    <lineage>
        <taxon>Eukaryota</taxon>
        <taxon>Metazoa</taxon>
        <taxon>Chordata</taxon>
        <taxon>Craniata</taxon>
        <taxon>Vertebrata</taxon>
        <taxon>Euteleostomi</taxon>
        <taxon>Mammalia</taxon>
        <taxon>Eutheria</taxon>
        <taxon>Euarchontoglires</taxon>
        <taxon>Primates</taxon>
        <taxon>Haplorrhini</taxon>
        <taxon>Catarrhini</taxon>
        <taxon>Cercopithecidae</taxon>
        <taxon>Cercopithecinae</taxon>
        <taxon>Papio</taxon>
    </lineage>
</organism>
<dbReference type="eggNOG" id="ENOG502QTFX">
    <property type="taxonomic scope" value="Eukaryota"/>
</dbReference>
<dbReference type="Proteomes" id="UP000028761">
    <property type="component" value="Chromosome 12"/>
</dbReference>
<dbReference type="Pfam" id="PF13365">
    <property type="entry name" value="Trypsin_2"/>
    <property type="match status" value="1"/>
</dbReference>